<dbReference type="PANTHER" id="PTHR13318:SF165">
    <property type="entry name" value="F-BOX_LRR-REPEAT PROTEIN FBXL-1"/>
    <property type="match status" value="1"/>
</dbReference>
<dbReference type="InterPro" id="IPR032675">
    <property type="entry name" value="LRR_dom_sf"/>
</dbReference>
<dbReference type="Proteomes" id="UP000694867">
    <property type="component" value="Unplaced"/>
</dbReference>
<dbReference type="Pfam" id="PF25372">
    <property type="entry name" value="DUF7885"/>
    <property type="match status" value="1"/>
</dbReference>
<feature type="region of interest" description="Disordered" evidence="1">
    <location>
        <begin position="1"/>
        <end position="34"/>
    </location>
</feature>
<protein>
    <submittedName>
        <fullName evidence="4">F-box/LRR-repeat protein 2</fullName>
    </submittedName>
</protein>
<dbReference type="Gene3D" id="1.20.1280.50">
    <property type="match status" value="1"/>
</dbReference>
<dbReference type="KEGG" id="goe:100909097"/>
<dbReference type="InterPro" id="IPR057207">
    <property type="entry name" value="FBXL15_LRR"/>
</dbReference>
<name>A0AAJ6QYJ7_9ACAR</name>
<dbReference type="Pfam" id="PF13516">
    <property type="entry name" value="LRR_6"/>
    <property type="match status" value="1"/>
</dbReference>
<dbReference type="SMART" id="SM00367">
    <property type="entry name" value="LRR_CC"/>
    <property type="match status" value="11"/>
</dbReference>
<dbReference type="CDD" id="cd22115">
    <property type="entry name" value="F-box_FBXL2-like"/>
    <property type="match status" value="1"/>
</dbReference>
<dbReference type="AlphaFoldDB" id="A0AAJ6QYJ7"/>
<evidence type="ECO:0000256" key="1">
    <source>
        <dbReference type="SAM" id="MobiDB-lite"/>
    </source>
</evidence>
<evidence type="ECO:0000313" key="4">
    <source>
        <dbReference type="RefSeq" id="XP_003748063.1"/>
    </source>
</evidence>
<proteinExistence type="predicted"/>
<dbReference type="SUPFAM" id="SSF52047">
    <property type="entry name" value="RNI-like"/>
    <property type="match status" value="1"/>
</dbReference>
<reference evidence="4" key="1">
    <citation type="submission" date="2025-08" db="UniProtKB">
        <authorList>
            <consortium name="RefSeq"/>
        </authorList>
    </citation>
    <scope>IDENTIFICATION</scope>
</reference>
<dbReference type="InterPro" id="IPR001810">
    <property type="entry name" value="F-box_dom"/>
</dbReference>
<dbReference type="PANTHER" id="PTHR13318">
    <property type="entry name" value="PARTNER OF PAIRED, ISOFORM B-RELATED"/>
    <property type="match status" value="1"/>
</dbReference>
<dbReference type="GO" id="GO:0031146">
    <property type="term" value="P:SCF-dependent proteasomal ubiquitin-dependent protein catabolic process"/>
    <property type="evidence" value="ECO:0007669"/>
    <property type="project" value="TreeGrafter"/>
</dbReference>
<gene>
    <name evidence="4" type="primary">LOC100909097</name>
</gene>
<organism evidence="3 4">
    <name type="scientific">Galendromus occidentalis</name>
    <name type="common">western predatory mite</name>
    <dbReference type="NCBI Taxonomy" id="34638"/>
    <lineage>
        <taxon>Eukaryota</taxon>
        <taxon>Metazoa</taxon>
        <taxon>Ecdysozoa</taxon>
        <taxon>Arthropoda</taxon>
        <taxon>Chelicerata</taxon>
        <taxon>Arachnida</taxon>
        <taxon>Acari</taxon>
        <taxon>Parasitiformes</taxon>
        <taxon>Mesostigmata</taxon>
        <taxon>Gamasina</taxon>
        <taxon>Phytoseioidea</taxon>
        <taxon>Phytoseiidae</taxon>
        <taxon>Typhlodrominae</taxon>
        <taxon>Galendromus</taxon>
    </lineage>
</organism>
<dbReference type="RefSeq" id="XP_003748063.1">
    <property type="nucleotide sequence ID" value="XM_003748015.1"/>
</dbReference>
<sequence>MSPMIEMGEHRQGRKRSVSPTPETELRSHPLSNGYTNHVLDPTIAPVAENLINKMLPKELLLKVFSFLDIVTLCRCAQVSREWNLLAMDGSNWQNIDLFSYQKDINCDVVSYIAGRCGRFLTVISLRGCEDISGEALIQFSEHCPNIEKVVLSCCRKITDDAIVALAKACRRLHSLYIDSCVELTDRSIMSFKNLRDVNISWCRKITQEGIGMLGSEHLVRFTAKGCAGVTNEAMSRLASSSPKLEALDLQCCPYVFDAAIIAVAQNCHELRNLCASGCSNLTDASTQALAQGCPKLHTLEMASCNRCGDAGFVPLVKACHELRRLDLEECVLITDSTLNSIALSCPFMDSLSLSHCDQITDQGVLKLSQNLLRLTVIELDNCPFISDITLDCLVDCFPALQRVELYDCQLITQESIKKFKERRPGLRLHTYFAPTTPQQTEPPGGVRQRYCRCCVIV</sequence>
<feature type="domain" description="F-box" evidence="2">
    <location>
        <begin position="50"/>
        <end position="96"/>
    </location>
</feature>
<dbReference type="SMART" id="SM00256">
    <property type="entry name" value="FBOX"/>
    <property type="match status" value="1"/>
</dbReference>
<dbReference type="PROSITE" id="PS50181">
    <property type="entry name" value="FBOX"/>
    <property type="match status" value="1"/>
</dbReference>
<dbReference type="InterPro" id="IPR001611">
    <property type="entry name" value="Leu-rich_rpt"/>
</dbReference>
<dbReference type="Gene3D" id="3.80.10.10">
    <property type="entry name" value="Ribonuclease Inhibitor"/>
    <property type="match status" value="2"/>
</dbReference>
<keyword evidence="3" id="KW-1185">Reference proteome</keyword>
<evidence type="ECO:0000313" key="3">
    <source>
        <dbReference type="Proteomes" id="UP000694867"/>
    </source>
</evidence>
<accession>A0AAJ6QYJ7</accession>
<evidence type="ECO:0000259" key="2">
    <source>
        <dbReference type="PROSITE" id="PS50181"/>
    </source>
</evidence>
<dbReference type="GeneID" id="100909097"/>
<dbReference type="GO" id="GO:0019005">
    <property type="term" value="C:SCF ubiquitin ligase complex"/>
    <property type="evidence" value="ECO:0007669"/>
    <property type="project" value="TreeGrafter"/>
</dbReference>
<dbReference type="Pfam" id="PF12937">
    <property type="entry name" value="F-box-like"/>
    <property type="match status" value="1"/>
</dbReference>
<dbReference type="InterPro" id="IPR006553">
    <property type="entry name" value="Leu-rich_rpt_Cys-con_subtyp"/>
</dbReference>